<dbReference type="Proteomes" id="UP000010466">
    <property type="component" value="Chromosome"/>
</dbReference>
<reference evidence="2" key="1">
    <citation type="journal article" date="2013" name="Genome Announc.">
        <title>Complete genome sequence of Mycoplasma cynos strain C142.</title>
        <authorList>
            <person name="Walker C.A."/>
            <person name="Mannering S.A."/>
            <person name="Shields S."/>
            <person name="Blake D.P."/>
            <person name="Brownlie J."/>
        </authorList>
    </citation>
    <scope>NUCLEOTIDE SEQUENCE [LARGE SCALE GENOMIC DNA]</scope>
    <source>
        <strain evidence="2">C142</strain>
    </source>
</reference>
<dbReference type="InterPro" id="IPR003717">
    <property type="entry name" value="RecO"/>
</dbReference>
<evidence type="ECO:0000313" key="2">
    <source>
        <dbReference type="Proteomes" id="UP000010466"/>
    </source>
</evidence>
<evidence type="ECO:0000313" key="1">
    <source>
        <dbReference type="EMBL" id="CCP24529.1"/>
    </source>
</evidence>
<sequence length="257" mass="30409">MKLIWYFNNIDIIIMHKCIFWNIYILLNNHRSNMSVNIEKAIVIDINLKSDNNHIVTFFNQKGIFRLVASGIDNLLSKNRNNLQLGSIVEIAYFPTRLKGKIGRLRSAYLETLLNLLEISNLTFFKNISNLLKNINSSNHLFELYQRVFPFIGKKYNSKLMTFFYAQSLFYFGIDPNYNQCRVCHRKNNLINFNIDKGGFICNRHSKDEPIQSIEYLNAIWLSFNNFKKYIFTIGYNLNYKIKNLYINIIKEAGYYV</sequence>
<dbReference type="PATRIC" id="fig|1246955.3.peg.720"/>
<protein>
    <submittedName>
        <fullName evidence="1">Uncharacterized protein</fullName>
    </submittedName>
</protein>
<proteinExistence type="predicted"/>
<dbReference type="STRING" id="1246955.MCYN_0797"/>
<name>L0RV86_MYCC1</name>
<dbReference type="GO" id="GO:0006310">
    <property type="term" value="P:DNA recombination"/>
    <property type="evidence" value="ECO:0007669"/>
    <property type="project" value="InterPro"/>
</dbReference>
<keyword evidence="2" id="KW-1185">Reference proteome</keyword>
<dbReference type="SUPFAM" id="SSF57863">
    <property type="entry name" value="ArfGap/RecO-like zinc finger"/>
    <property type="match status" value="1"/>
</dbReference>
<dbReference type="EMBL" id="HF559394">
    <property type="protein sequence ID" value="CCP24529.1"/>
    <property type="molecule type" value="Genomic_DNA"/>
</dbReference>
<dbReference type="KEGG" id="mcy:MCYN_0797"/>
<dbReference type="HOGENOM" id="CLU_066632_5_1_14"/>
<dbReference type="InterPro" id="IPR037278">
    <property type="entry name" value="ARFGAP/RecO"/>
</dbReference>
<dbReference type="Pfam" id="PF02565">
    <property type="entry name" value="RecO_C"/>
    <property type="match status" value="1"/>
</dbReference>
<dbReference type="eggNOG" id="COG1381">
    <property type="taxonomic scope" value="Bacteria"/>
</dbReference>
<dbReference type="GO" id="GO:0006302">
    <property type="term" value="P:double-strand break repair"/>
    <property type="evidence" value="ECO:0007669"/>
    <property type="project" value="TreeGrafter"/>
</dbReference>
<organism evidence="1 2">
    <name type="scientific">Mycoplasmopsis cynos (strain C142)</name>
    <name type="common">Mycoplasma cynos</name>
    <dbReference type="NCBI Taxonomy" id="1246955"/>
    <lineage>
        <taxon>Bacteria</taxon>
        <taxon>Bacillati</taxon>
        <taxon>Mycoplasmatota</taxon>
        <taxon>Mycoplasmoidales</taxon>
        <taxon>Metamycoplasmataceae</taxon>
        <taxon>Mycoplasmopsis</taxon>
    </lineage>
</organism>
<dbReference type="GO" id="GO:0043590">
    <property type="term" value="C:bacterial nucleoid"/>
    <property type="evidence" value="ECO:0007669"/>
    <property type="project" value="TreeGrafter"/>
</dbReference>
<accession>L0RV86</accession>
<gene>
    <name evidence="1" type="primary">MCYN0797</name>
    <name evidence="1" type="ordered locus">MCYN_0797</name>
</gene>
<dbReference type="PANTHER" id="PTHR33991">
    <property type="entry name" value="DNA REPAIR PROTEIN RECO"/>
    <property type="match status" value="1"/>
</dbReference>
<dbReference type="PANTHER" id="PTHR33991:SF1">
    <property type="entry name" value="DNA REPAIR PROTEIN RECO"/>
    <property type="match status" value="1"/>
</dbReference>
<dbReference type="NCBIfam" id="TIGR00613">
    <property type="entry name" value="reco"/>
    <property type="match status" value="1"/>
</dbReference>
<dbReference type="AlphaFoldDB" id="L0RV86"/>